<proteinExistence type="predicted"/>
<sequence>MDIQDTATEDTIVVGGVSEVDAELFIRLDHYQQEREDDITGRPDFKPVAAYGSAFDPFKLELRHPLLSTLPASPVDLFQLFLPVSLVESWVCYTNEAPEPARGPGPGSRGNNSYKQQPSQRGKAWSPTSVPEIYLWLAIQIYIGLHRETRLEDYWKVSGTEGHLPSHPIVKYMTFDRFQLLSRRI</sequence>
<dbReference type="InParanoid" id="A0A084QS68"/>
<feature type="domain" description="PiggyBac transposable element-derived protein" evidence="2">
    <location>
        <begin position="73"/>
        <end position="183"/>
    </location>
</feature>
<evidence type="ECO:0000256" key="1">
    <source>
        <dbReference type="SAM" id="MobiDB-lite"/>
    </source>
</evidence>
<dbReference type="PANTHER" id="PTHR46599">
    <property type="entry name" value="PIGGYBAC TRANSPOSABLE ELEMENT-DERIVED PROTEIN 4"/>
    <property type="match status" value="1"/>
</dbReference>
<name>A0A084QS68_STAC4</name>
<dbReference type="STRING" id="1283841.A0A084QS68"/>
<feature type="region of interest" description="Disordered" evidence="1">
    <location>
        <begin position="98"/>
        <end position="126"/>
    </location>
</feature>
<dbReference type="OrthoDB" id="5428673at2759"/>
<dbReference type="InterPro" id="IPR029526">
    <property type="entry name" value="PGBD"/>
</dbReference>
<dbReference type="Proteomes" id="UP000028524">
    <property type="component" value="Unassembled WGS sequence"/>
</dbReference>
<accession>A0A084QS68</accession>
<evidence type="ECO:0000313" key="3">
    <source>
        <dbReference type="EMBL" id="KFA66803.1"/>
    </source>
</evidence>
<dbReference type="PANTHER" id="PTHR46599:SF3">
    <property type="entry name" value="PIGGYBAC TRANSPOSABLE ELEMENT-DERIVED PROTEIN 4"/>
    <property type="match status" value="1"/>
</dbReference>
<evidence type="ECO:0000259" key="2">
    <source>
        <dbReference type="Pfam" id="PF13843"/>
    </source>
</evidence>
<protein>
    <recommendedName>
        <fullName evidence="2">PiggyBac transposable element-derived protein domain-containing protein</fullName>
    </recommendedName>
</protein>
<dbReference type="AlphaFoldDB" id="A0A084QS68"/>
<evidence type="ECO:0000313" key="4">
    <source>
        <dbReference type="Proteomes" id="UP000028524"/>
    </source>
</evidence>
<gene>
    <name evidence="3" type="ORF">S40285_08442</name>
</gene>
<keyword evidence="4" id="KW-1185">Reference proteome</keyword>
<organism evidence="3 4">
    <name type="scientific">Stachybotrys chlorohalonatus (strain IBT 40285)</name>
    <dbReference type="NCBI Taxonomy" id="1283841"/>
    <lineage>
        <taxon>Eukaryota</taxon>
        <taxon>Fungi</taxon>
        <taxon>Dikarya</taxon>
        <taxon>Ascomycota</taxon>
        <taxon>Pezizomycotina</taxon>
        <taxon>Sordariomycetes</taxon>
        <taxon>Hypocreomycetidae</taxon>
        <taxon>Hypocreales</taxon>
        <taxon>Stachybotryaceae</taxon>
        <taxon>Stachybotrys</taxon>
    </lineage>
</organism>
<dbReference type="Pfam" id="PF13843">
    <property type="entry name" value="DDE_Tnp_1_7"/>
    <property type="match status" value="1"/>
</dbReference>
<dbReference type="HOGENOM" id="CLU_107268_0_0_1"/>
<dbReference type="EMBL" id="KL660369">
    <property type="protein sequence ID" value="KFA66803.1"/>
    <property type="molecule type" value="Genomic_DNA"/>
</dbReference>
<reference evidence="3 4" key="1">
    <citation type="journal article" date="2014" name="BMC Genomics">
        <title>Comparative genome sequencing reveals chemotype-specific gene clusters in the toxigenic black mold Stachybotrys.</title>
        <authorList>
            <person name="Semeiks J."/>
            <person name="Borek D."/>
            <person name="Otwinowski Z."/>
            <person name="Grishin N.V."/>
        </authorList>
    </citation>
    <scope>NUCLEOTIDE SEQUENCE [LARGE SCALE GENOMIC DNA]</scope>
    <source>
        <strain evidence="3 4">IBT 40285</strain>
    </source>
</reference>